<keyword evidence="16" id="KW-0732">Signal</keyword>
<dbReference type="InterPro" id="IPR007527">
    <property type="entry name" value="Znf_SWIM"/>
</dbReference>
<gene>
    <name evidence="18" type="ORF">Cgig2_028690</name>
</gene>
<dbReference type="PANTHER" id="PTHR46779">
    <property type="entry name" value="BETA-1,6-GALACTOSYLTRANSFERASE GALT29A"/>
    <property type="match status" value="1"/>
</dbReference>
<keyword evidence="5" id="KW-0812">Transmembrane</keyword>
<feature type="chain" id="PRO_5040215819" description="SWIM-type domain-containing protein" evidence="16">
    <location>
        <begin position="23"/>
        <end position="810"/>
    </location>
</feature>
<keyword evidence="11" id="KW-0333">Golgi apparatus</keyword>
<dbReference type="GO" id="GO:0008270">
    <property type="term" value="F:zinc ion binding"/>
    <property type="evidence" value="ECO:0007669"/>
    <property type="project" value="UniProtKB-KW"/>
</dbReference>
<keyword evidence="12" id="KW-0472">Membrane</keyword>
<feature type="region of interest" description="Disordered" evidence="15">
    <location>
        <begin position="736"/>
        <end position="756"/>
    </location>
</feature>
<keyword evidence="7 14" id="KW-0863">Zinc-finger</keyword>
<organism evidence="18 19">
    <name type="scientific">Carnegiea gigantea</name>
    <dbReference type="NCBI Taxonomy" id="171969"/>
    <lineage>
        <taxon>Eukaryota</taxon>
        <taxon>Viridiplantae</taxon>
        <taxon>Streptophyta</taxon>
        <taxon>Embryophyta</taxon>
        <taxon>Tracheophyta</taxon>
        <taxon>Spermatophyta</taxon>
        <taxon>Magnoliopsida</taxon>
        <taxon>eudicotyledons</taxon>
        <taxon>Gunneridae</taxon>
        <taxon>Pentapetalae</taxon>
        <taxon>Caryophyllales</taxon>
        <taxon>Cactineae</taxon>
        <taxon>Cactaceae</taxon>
        <taxon>Cactoideae</taxon>
        <taxon>Echinocereeae</taxon>
        <taxon>Carnegiea</taxon>
    </lineage>
</organism>
<dbReference type="OrthoDB" id="10264956at2759"/>
<evidence type="ECO:0000256" key="9">
    <source>
        <dbReference type="ARBA" id="ARBA00022968"/>
    </source>
</evidence>
<dbReference type="GO" id="GO:0008373">
    <property type="term" value="F:sialyltransferase activity"/>
    <property type="evidence" value="ECO:0007669"/>
    <property type="project" value="InterPro"/>
</dbReference>
<accession>A0A9Q1KAQ4</accession>
<keyword evidence="9" id="KW-0735">Signal-anchor</keyword>
<dbReference type="AlphaFoldDB" id="A0A9Q1KAQ4"/>
<evidence type="ECO:0000256" key="11">
    <source>
        <dbReference type="ARBA" id="ARBA00023034"/>
    </source>
</evidence>
<sequence>MKRSVRPVFSLLLLIVVAATFGCRVAIRNGFGSIYGDGDGGGHFWGSGSGESSANNPPLDFPLFNSTLLKLAEIEAGEAKLRQEIEQLLEGNFGNPAHLRTFATWRRFFNGADMHARTSRGMLVGLRSPAFHKIWSEFRRVLSDWARKKRFQPNVMGELVDLVKVPIDRHNGLEEGTEGKKYSSCAVVGNSGILLTKELGELIDSHEAVIRLNNARIASYQKNVGSKTTISFVNSNIVHLCARREECFCHPYGANVPIVMYMCQPLQFLDYVVCKSSHKSPLIVTDPRFDVFSARVVKYYSLKRFADGAKNKTFEQWNSAHDGSMFHYSSGMQAVMLALGICDQVSLFGFGKSTSAKHHYHTNQKAELTLHDYQAEYDFYQDLVERPRAIPFIPQGFKLPPVIGLVQVKVVYAFNGSSDPEEEFEKKWWKLVEKFKVRDDDWIRSLHEDRGHWVPVFMRGTSFAGLFAASRVESLYSSFNKYVNAETSLREFLEQYTILLEDRYEEEAKAEFDAWHEAPELRSPSPFEKQMSWVYTHEIFKKFQVEVLGAAACHLKKEKDNETGVTYAVKDFENNQDFTVEWNESNSEICCSCRLFEYQGYLCRHAIVVLQMSGVFSISSKYILQRWTNVALSRHAISEKLDEVQAKVRRYNDLCRRAIILGEEGSLSQESYSVAVSAIGDALLRCNSLNSSLEKDLRSESCLAYSTTANEEYNPDTHIASYDWELDMRDNEANLTPSRTGVGREDASHENNVGTRESVPLAYEVSAVRSQDGFTQMLQESLLDISISDDGGPKQRVSLNCSLLLVSGSN</sequence>
<protein>
    <recommendedName>
        <fullName evidence="17">SWIM-type domain-containing protein</fullName>
    </recommendedName>
</protein>
<dbReference type="GO" id="GO:0000139">
    <property type="term" value="C:Golgi membrane"/>
    <property type="evidence" value="ECO:0007669"/>
    <property type="project" value="UniProtKB-SubCell"/>
</dbReference>
<comment type="caution">
    <text evidence="18">The sequence shown here is derived from an EMBL/GenBank/DDBJ whole genome shotgun (WGS) entry which is preliminary data.</text>
</comment>
<comment type="subcellular location">
    <subcellularLocation>
        <location evidence="1">Golgi apparatus membrane</location>
        <topology evidence="1">Single-pass type II membrane protein</topology>
    </subcellularLocation>
</comment>
<feature type="signal peptide" evidence="16">
    <location>
        <begin position="1"/>
        <end position="22"/>
    </location>
</feature>
<evidence type="ECO:0000256" key="6">
    <source>
        <dbReference type="ARBA" id="ARBA00022723"/>
    </source>
</evidence>
<dbReference type="PROSITE" id="PS51257">
    <property type="entry name" value="PROKAR_LIPOPROTEIN"/>
    <property type="match status" value="1"/>
</dbReference>
<dbReference type="PANTHER" id="PTHR46779:SF1">
    <property type="entry name" value="BETA-1,6-GALACTOSYLTRANSFERASE GALT29A"/>
    <property type="match status" value="1"/>
</dbReference>
<evidence type="ECO:0000256" key="10">
    <source>
        <dbReference type="ARBA" id="ARBA00022989"/>
    </source>
</evidence>
<evidence type="ECO:0000256" key="7">
    <source>
        <dbReference type="ARBA" id="ARBA00022771"/>
    </source>
</evidence>
<keyword evidence="19" id="KW-1185">Reference proteome</keyword>
<dbReference type="PROSITE" id="PS50966">
    <property type="entry name" value="ZF_SWIM"/>
    <property type="match status" value="1"/>
</dbReference>
<evidence type="ECO:0000256" key="3">
    <source>
        <dbReference type="ARBA" id="ARBA00022676"/>
    </source>
</evidence>
<evidence type="ECO:0000256" key="5">
    <source>
        <dbReference type="ARBA" id="ARBA00022692"/>
    </source>
</evidence>
<evidence type="ECO:0000259" key="17">
    <source>
        <dbReference type="PROSITE" id="PS50966"/>
    </source>
</evidence>
<evidence type="ECO:0000256" key="15">
    <source>
        <dbReference type="SAM" id="MobiDB-lite"/>
    </source>
</evidence>
<dbReference type="Pfam" id="PF04434">
    <property type="entry name" value="SWIM"/>
    <property type="match status" value="1"/>
</dbReference>
<dbReference type="Proteomes" id="UP001153076">
    <property type="component" value="Unassembled WGS sequence"/>
</dbReference>
<proteinExistence type="inferred from homology"/>
<evidence type="ECO:0000256" key="14">
    <source>
        <dbReference type="PROSITE-ProRule" id="PRU00325"/>
    </source>
</evidence>
<keyword evidence="4" id="KW-0808">Transferase</keyword>
<dbReference type="InterPro" id="IPR038578">
    <property type="entry name" value="GT29-like_sf"/>
</dbReference>
<reference evidence="18" key="1">
    <citation type="submission" date="2022-04" db="EMBL/GenBank/DDBJ databases">
        <title>Carnegiea gigantea Genome sequencing and assembly v2.</title>
        <authorList>
            <person name="Copetti D."/>
            <person name="Sanderson M.J."/>
            <person name="Burquez A."/>
            <person name="Wojciechowski M.F."/>
        </authorList>
    </citation>
    <scope>NUCLEOTIDE SEQUENCE</scope>
    <source>
        <strain evidence="18">SGP5-SGP5p</strain>
        <tissue evidence="18">Aerial part</tissue>
    </source>
</reference>
<dbReference type="Gene3D" id="3.90.1480.20">
    <property type="entry name" value="Glycosyl transferase family 29"/>
    <property type="match status" value="1"/>
</dbReference>
<keyword evidence="8" id="KW-0862">Zinc</keyword>
<comment type="similarity">
    <text evidence="2">Belongs to the glycosyltransferase 29 family.</text>
</comment>
<evidence type="ECO:0000256" key="1">
    <source>
        <dbReference type="ARBA" id="ARBA00004323"/>
    </source>
</evidence>
<evidence type="ECO:0000256" key="2">
    <source>
        <dbReference type="ARBA" id="ARBA00006003"/>
    </source>
</evidence>
<evidence type="ECO:0000256" key="12">
    <source>
        <dbReference type="ARBA" id="ARBA00023136"/>
    </source>
</evidence>
<evidence type="ECO:0000256" key="4">
    <source>
        <dbReference type="ARBA" id="ARBA00022679"/>
    </source>
</evidence>
<dbReference type="SMART" id="SM00575">
    <property type="entry name" value="ZnF_PMZ"/>
    <property type="match status" value="1"/>
</dbReference>
<dbReference type="EMBL" id="JAKOGI010000187">
    <property type="protein sequence ID" value="KAJ8440561.1"/>
    <property type="molecule type" value="Genomic_DNA"/>
</dbReference>
<dbReference type="CDD" id="cd19952">
    <property type="entry name" value="GT29"/>
    <property type="match status" value="1"/>
</dbReference>
<keyword evidence="13" id="KW-0325">Glycoprotein</keyword>
<keyword evidence="10" id="KW-1133">Transmembrane helix</keyword>
<evidence type="ECO:0000256" key="8">
    <source>
        <dbReference type="ARBA" id="ARBA00022833"/>
    </source>
</evidence>
<name>A0A9Q1KAQ4_9CARY</name>
<feature type="domain" description="SWIM-type" evidence="17">
    <location>
        <begin position="578"/>
        <end position="614"/>
    </location>
</feature>
<evidence type="ECO:0000256" key="16">
    <source>
        <dbReference type="SAM" id="SignalP"/>
    </source>
</evidence>
<dbReference type="InterPro" id="IPR006564">
    <property type="entry name" value="Znf_PMZ"/>
</dbReference>
<keyword evidence="3" id="KW-0328">Glycosyltransferase</keyword>
<dbReference type="InterPro" id="IPR001675">
    <property type="entry name" value="Glyco_trans_29"/>
</dbReference>
<evidence type="ECO:0000313" key="19">
    <source>
        <dbReference type="Proteomes" id="UP001153076"/>
    </source>
</evidence>
<evidence type="ECO:0000313" key="18">
    <source>
        <dbReference type="EMBL" id="KAJ8440561.1"/>
    </source>
</evidence>
<evidence type="ECO:0000256" key="13">
    <source>
        <dbReference type="ARBA" id="ARBA00023180"/>
    </source>
</evidence>
<dbReference type="Pfam" id="PF00777">
    <property type="entry name" value="Glyco_transf_29"/>
    <property type="match status" value="1"/>
</dbReference>
<keyword evidence="6" id="KW-0479">Metal-binding</keyword>